<protein>
    <recommendedName>
        <fullName evidence="1">Helitron helicase-like domain-containing protein</fullName>
    </recommendedName>
</protein>
<organism evidence="2 3">
    <name type="scientific">Erysiphe pulchra</name>
    <dbReference type="NCBI Taxonomy" id="225359"/>
    <lineage>
        <taxon>Eukaryota</taxon>
        <taxon>Fungi</taxon>
        <taxon>Dikarya</taxon>
        <taxon>Ascomycota</taxon>
        <taxon>Pezizomycotina</taxon>
        <taxon>Leotiomycetes</taxon>
        <taxon>Erysiphales</taxon>
        <taxon>Erysiphaceae</taxon>
        <taxon>Erysiphe</taxon>
    </lineage>
</organism>
<feature type="domain" description="Helitron helicase-like" evidence="1">
    <location>
        <begin position="119"/>
        <end position="213"/>
    </location>
</feature>
<proteinExistence type="predicted"/>
<dbReference type="Pfam" id="PF14214">
    <property type="entry name" value="Helitron_like_N"/>
    <property type="match status" value="1"/>
</dbReference>
<name>A0A2S4Q1J4_9PEZI</name>
<evidence type="ECO:0000313" key="2">
    <source>
        <dbReference type="EMBL" id="POS88158.1"/>
    </source>
</evidence>
<sequence>MVLSQGDVNIPGWAFIDNTMRCRVNIKYPSLIAAARTGLALVLATKYRQALTDDKPFLYLSYSDSQEYITHLQAREALPDDHDSIFVTEYGAQFLNDGNISNQRNEDIAENATSGVYGNNAMAITWAIGNPSTFPTFTANPSWLEIMENLEHNPTPDSRPDLVAKVFKLKLDQHLYDIKERHVCGVHIGSEYSISEYSIEYQKRGLPHAHLLLFLHPDCVPRTPEKVDELVRA</sequence>
<evidence type="ECO:0000313" key="3">
    <source>
        <dbReference type="Proteomes" id="UP000237438"/>
    </source>
</evidence>
<dbReference type="EMBL" id="PEDP01000025">
    <property type="protein sequence ID" value="POS88158.1"/>
    <property type="molecule type" value="Genomic_DNA"/>
</dbReference>
<keyword evidence="3" id="KW-1185">Reference proteome</keyword>
<dbReference type="STRING" id="225359.A0A2S4Q1J4"/>
<accession>A0A2S4Q1J4</accession>
<comment type="caution">
    <text evidence="2">The sequence shown here is derived from an EMBL/GenBank/DDBJ whole genome shotgun (WGS) entry which is preliminary data.</text>
</comment>
<evidence type="ECO:0000259" key="1">
    <source>
        <dbReference type="Pfam" id="PF14214"/>
    </source>
</evidence>
<dbReference type="OrthoDB" id="10603331at2759"/>
<dbReference type="InterPro" id="IPR025476">
    <property type="entry name" value="Helitron_helicase-like"/>
</dbReference>
<dbReference type="AlphaFoldDB" id="A0A2S4Q1J4"/>
<dbReference type="Proteomes" id="UP000237438">
    <property type="component" value="Unassembled WGS sequence"/>
</dbReference>
<gene>
    <name evidence="2" type="ORF">EPUL_000327</name>
</gene>
<reference evidence="2 3" key="1">
    <citation type="submission" date="2017-10" db="EMBL/GenBank/DDBJ databases">
        <title>Development of genomic resources for the powdery mildew, Erysiphe pulchra.</title>
        <authorList>
            <person name="Wadl P.A."/>
            <person name="Mack B.M."/>
            <person name="Moore G."/>
            <person name="Beltz S.B."/>
        </authorList>
    </citation>
    <scope>NUCLEOTIDE SEQUENCE [LARGE SCALE GENOMIC DNA]</scope>
    <source>
        <strain evidence="2">Cflorida</strain>
    </source>
</reference>